<feature type="compositionally biased region" description="Low complexity" evidence="9">
    <location>
        <begin position="1112"/>
        <end position="1121"/>
    </location>
</feature>
<feature type="coiled-coil region" evidence="8">
    <location>
        <begin position="374"/>
        <end position="408"/>
    </location>
</feature>
<evidence type="ECO:0000256" key="7">
    <source>
        <dbReference type="PROSITE-ProRule" id="PRU00283"/>
    </source>
</evidence>
<dbReference type="InterPro" id="IPR021720">
    <property type="entry name" value="Malectin_dom"/>
</dbReference>
<dbReference type="PANTHER" id="PTHR47972:SF35">
    <property type="entry name" value="KINESIN-LIKE PROTEIN KIN-14Q"/>
    <property type="match status" value="1"/>
</dbReference>
<evidence type="ECO:0000256" key="5">
    <source>
        <dbReference type="ARBA" id="ARBA00023054"/>
    </source>
</evidence>
<dbReference type="FunFam" id="3.40.850.10:FF:000057">
    <property type="entry name" value="kinesin-like protein KIN-14R"/>
    <property type="match status" value="1"/>
</dbReference>
<dbReference type="Gene3D" id="3.40.850.10">
    <property type="entry name" value="Kinesin motor domain"/>
    <property type="match status" value="1"/>
</dbReference>
<keyword evidence="5 8" id="KW-0175">Coiled coil</keyword>
<dbReference type="SMART" id="SM00129">
    <property type="entry name" value="KISc"/>
    <property type="match status" value="1"/>
</dbReference>
<accession>A0ABD1B684</accession>
<keyword evidence="6 7" id="KW-0505">Motor protein</keyword>
<dbReference type="Pfam" id="PF11721">
    <property type="entry name" value="Malectin"/>
    <property type="match status" value="1"/>
</dbReference>
<dbReference type="EMBL" id="JBANAX010000312">
    <property type="protein sequence ID" value="KAL1214468.1"/>
    <property type="molecule type" value="Genomic_DNA"/>
</dbReference>
<dbReference type="InterPro" id="IPR027417">
    <property type="entry name" value="P-loop_NTPase"/>
</dbReference>
<evidence type="ECO:0000256" key="2">
    <source>
        <dbReference type="ARBA" id="ARBA00022701"/>
    </source>
</evidence>
<sequence length="1226" mass="137025">MEDCCDQRYDPLLATDASSRRESFSRSAEEVIVSSSKSLTMVDLDSNCELSNDVHMELSSPGLMEMEQSSDPVALDGKVVLGFSLASPDLVNCGVSPDIPRGSYEDSPEFSKKTRFSTELSLENGIDGPTRRDGRKTPAVKFSAVCQTFEFELSPESSFELPSPPGNFRESMTPVISINSGSTSMDVTVADVTFLKDEFFSGGETITTDAVVGYEDELLLYQTARLGNFAYKFQSLEPGDYFIDLHFAEIEFTEGLPGVRVFDIFIQGAKVISGLDLFSQVGANTPLVIADLRMLVGQEGELSIRLEGVTGTAILCGISIRKEATATYVEDTGMLAVKGTTDTVLSQPIQENVDCRTEEETRGMRSDCEQQKDMEDMKRMIDELKQENQQKSRECEEALNSLREIQNELMRKSMHVGSLAFAVEGQVKEKTRWFSSLRDLTRKLKIMKMEQIKLLEEASTYKMLAQDINEFSSHIQSRVKQDAELHENLKVKFVAGEKERKELYNKILELKGNIRVFCRCRPLNFEEIEAGVSTGINVESAKSGEVIVMSNGFPKKSFKFDSVFGPNASQADVFEDTAPFATSVIDGYNVCIFAYGQTGTGKTFTMEGTQHDRGVNYRTLENLFQIIKERENRYNYEISVSVLEVYNEQIRDLLASQSASAPKRFEIRQVSEGNHHVPGLVEAPVKSIDEVWDVLKTGSNARAVGKTSANEHSSRSHCIHCVMVKGENLLNGECTKSKLWLVDLAGSERVAKTEVQGERLKETQNINKSLSALGDVIFALANKSSHIPFRNSKLTHLLQDSLGGDSKTLMFVQISPNENDQSETLCSLNFASRVRGIELGPAKKQLDNTELLKYKQMVEKWKQDMKGKDDQIRKMEETMYGLEAKIKERDTKNKTLQEKVKELESQLLVERKLARQHVDTKIAEQQTKQQTEDENNTSKRPPLTNILLGSASPSKEMVSLTRPPFSESTTSYDLPPLPNGGLKYNDLIEKENNPEMAEQLQLPKKTGRFSICPKRVPSAPAPRRSSLAPVTSTSKEMVNLIRPLLKENTVSYDLPPLPNGGLIEKMSNSEMVEQLQIAKRKERFSICAKRIPPAPPQRRKTLAPMPFLPITSTSTSTTSLSPPRQAITNSPDEKNGGTNQVLCTSPKLHRSNGKTLTSILRRSMQKRMQMKASPRQQPSRRGGINVGMERVRLSIGSRGRLAHRVLLTNARKAGLKETQLKQERWI</sequence>
<feature type="coiled-coil region" evidence="8">
    <location>
        <begin position="858"/>
        <end position="913"/>
    </location>
</feature>
<dbReference type="GO" id="GO:0005524">
    <property type="term" value="F:ATP binding"/>
    <property type="evidence" value="ECO:0007669"/>
    <property type="project" value="UniProtKB-UniRule"/>
</dbReference>
<dbReference type="AlphaFoldDB" id="A0ABD1B684"/>
<evidence type="ECO:0000313" key="12">
    <source>
        <dbReference type="Proteomes" id="UP001558713"/>
    </source>
</evidence>
<dbReference type="InterPro" id="IPR019821">
    <property type="entry name" value="Kinesin_motor_CS"/>
</dbReference>
<dbReference type="GO" id="GO:0005874">
    <property type="term" value="C:microtubule"/>
    <property type="evidence" value="ECO:0007669"/>
    <property type="project" value="UniProtKB-KW"/>
</dbReference>
<organism evidence="11 12">
    <name type="scientific">Cardamine amara subsp. amara</name>
    <dbReference type="NCBI Taxonomy" id="228776"/>
    <lineage>
        <taxon>Eukaryota</taxon>
        <taxon>Viridiplantae</taxon>
        <taxon>Streptophyta</taxon>
        <taxon>Embryophyta</taxon>
        <taxon>Tracheophyta</taxon>
        <taxon>Spermatophyta</taxon>
        <taxon>Magnoliopsida</taxon>
        <taxon>eudicotyledons</taxon>
        <taxon>Gunneridae</taxon>
        <taxon>Pentapetalae</taxon>
        <taxon>rosids</taxon>
        <taxon>malvids</taxon>
        <taxon>Brassicales</taxon>
        <taxon>Brassicaceae</taxon>
        <taxon>Cardamineae</taxon>
        <taxon>Cardamine</taxon>
    </lineage>
</organism>
<dbReference type="Proteomes" id="UP001558713">
    <property type="component" value="Unassembled WGS sequence"/>
</dbReference>
<dbReference type="InterPro" id="IPR027640">
    <property type="entry name" value="Kinesin-like_fam"/>
</dbReference>
<feature type="domain" description="Kinesin motor" evidence="10">
    <location>
        <begin position="513"/>
        <end position="837"/>
    </location>
</feature>
<evidence type="ECO:0000313" key="11">
    <source>
        <dbReference type="EMBL" id="KAL1214468.1"/>
    </source>
</evidence>
<evidence type="ECO:0000256" key="1">
    <source>
        <dbReference type="ARBA" id="ARBA00010899"/>
    </source>
</evidence>
<dbReference type="PROSITE" id="PS50067">
    <property type="entry name" value="KINESIN_MOTOR_2"/>
    <property type="match status" value="1"/>
</dbReference>
<dbReference type="PANTHER" id="PTHR47972">
    <property type="entry name" value="KINESIN-LIKE PROTEIN KLP-3"/>
    <property type="match status" value="1"/>
</dbReference>
<dbReference type="Pfam" id="PF00225">
    <property type="entry name" value="Kinesin"/>
    <property type="match status" value="1"/>
</dbReference>
<feature type="region of interest" description="Disordered" evidence="9">
    <location>
        <begin position="919"/>
        <end position="978"/>
    </location>
</feature>
<keyword evidence="12" id="KW-1185">Reference proteome</keyword>
<keyword evidence="2" id="KW-0493">Microtubule</keyword>
<comment type="similarity">
    <text evidence="1">Belongs to the TRAFAC class myosin-kinesin ATPase superfamily. Kinesin family. KIN-14 subfamily.</text>
</comment>
<dbReference type="GO" id="GO:0003774">
    <property type="term" value="F:cytoskeletal motor activity"/>
    <property type="evidence" value="ECO:0007669"/>
    <property type="project" value="UniProtKB-UniRule"/>
</dbReference>
<dbReference type="InterPro" id="IPR001752">
    <property type="entry name" value="Kinesin_motor_dom"/>
</dbReference>
<dbReference type="CDD" id="cd01366">
    <property type="entry name" value="KISc_C_terminal"/>
    <property type="match status" value="1"/>
</dbReference>
<evidence type="ECO:0000256" key="3">
    <source>
        <dbReference type="ARBA" id="ARBA00022741"/>
    </source>
</evidence>
<reference evidence="11 12" key="1">
    <citation type="submission" date="2024-04" db="EMBL/GenBank/DDBJ databases">
        <title>Genome assembly C_amara_ONT_v2.</title>
        <authorList>
            <person name="Yant L."/>
            <person name="Moore C."/>
            <person name="Slenker M."/>
        </authorList>
    </citation>
    <scope>NUCLEOTIDE SEQUENCE [LARGE SCALE GENOMIC DNA]</scope>
    <source>
        <tissue evidence="11">Leaf</tissue>
    </source>
</reference>
<feature type="compositionally biased region" description="Polar residues" evidence="9">
    <location>
        <begin position="1126"/>
        <end position="1143"/>
    </location>
</feature>
<dbReference type="InterPro" id="IPR036961">
    <property type="entry name" value="Kinesin_motor_dom_sf"/>
</dbReference>
<dbReference type="SUPFAM" id="SSF52540">
    <property type="entry name" value="P-loop containing nucleoside triphosphate hydrolases"/>
    <property type="match status" value="1"/>
</dbReference>
<proteinExistence type="inferred from homology"/>
<evidence type="ECO:0000259" key="10">
    <source>
        <dbReference type="PROSITE" id="PS50067"/>
    </source>
</evidence>
<gene>
    <name evidence="11" type="ORF">V5N11_033692</name>
</gene>
<dbReference type="Gene3D" id="2.60.120.430">
    <property type="entry name" value="Galactose-binding lectin"/>
    <property type="match status" value="1"/>
</dbReference>
<feature type="region of interest" description="Disordered" evidence="9">
    <location>
        <begin position="1112"/>
        <end position="1151"/>
    </location>
</feature>
<evidence type="ECO:0000256" key="9">
    <source>
        <dbReference type="SAM" id="MobiDB-lite"/>
    </source>
</evidence>
<keyword evidence="4 7" id="KW-0067">ATP-binding</keyword>
<keyword evidence="3 7" id="KW-0547">Nucleotide-binding</keyword>
<dbReference type="PRINTS" id="PR00380">
    <property type="entry name" value="KINESINHEAVY"/>
</dbReference>
<dbReference type="PROSITE" id="PS00411">
    <property type="entry name" value="KINESIN_MOTOR_1"/>
    <property type="match status" value="1"/>
</dbReference>
<evidence type="ECO:0000256" key="6">
    <source>
        <dbReference type="ARBA" id="ARBA00023175"/>
    </source>
</evidence>
<evidence type="ECO:0000256" key="4">
    <source>
        <dbReference type="ARBA" id="ARBA00022840"/>
    </source>
</evidence>
<evidence type="ECO:0000256" key="8">
    <source>
        <dbReference type="SAM" id="Coils"/>
    </source>
</evidence>
<feature type="binding site" evidence="7">
    <location>
        <begin position="596"/>
        <end position="603"/>
    </location>
    <ligand>
        <name>ATP</name>
        <dbReference type="ChEBI" id="CHEBI:30616"/>
    </ligand>
</feature>
<comment type="caution">
    <text evidence="11">The sequence shown here is derived from an EMBL/GenBank/DDBJ whole genome shotgun (WGS) entry which is preliminary data.</text>
</comment>
<name>A0ABD1B684_CARAN</name>
<protein>
    <submittedName>
        <fullName evidence="11">Kinesin-like protein KIN-14Q</fullName>
    </submittedName>
</protein>